<organism evidence="1 2">
    <name type="scientific">Pluteus cervinus</name>
    <dbReference type="NCBI Taxonomy" id="181527"/>
    <lineage>
        <taxon>Eukaryota</taxon>
        <taxon>Fungi</taxon>
        <taxon>Dikarya</taxon>
        <taxon>Basidiomycota</taxon>
        <taxon>Agaricomycotina</taxon>
        <taxon>Agaricomycetes</taxon>
        <taxon>Agaricomycetidae</taxon>
        <taxon>Agaricales</taxon>
        <taxon>Pluteineae</taxon>
        <taxon>Pluteaceae</taxon>
        <taxon>Pluteus</taxon>
    </lineage>
</organism>
<sequence length="284" mass="31039">MSGTGNNTAIANLNSQITTGSYNNLNYGVVGRTASASCGPFYAYIHNGLPRFQIADDSSWRLVLIFSTRDIADEWWRAVSTSTITQLQNNIQRVTPQFYTHDTRIWNAYNFFTESAVSSVSALFRGKLFLVLENDRGGRGITVVPRQHIVDRTSGNWFCIRSVAEPAQHWFYDPSQGRIYAHPTQRTLFRIMADGLQDGGIMIGSDNVILVAANAGLVSLGVATNSSNPALALTPLQVTNSAANAQVFNFGQLLKGCIASTDQPAPTPLWFISTGGGLEWELVL</sequence>
<dbReference type="EMBL" id="ML208380">
    <property type="protein sequence ID" value="TFK67292.1"/>
    <property type="molecule type" value="Genomic_DNA"/>
</dbReference>
<proteinExistence type="predicted"/>
<protein>
    <submittedName>
        <fullName evidence="1">Uncharacterized protein</fullName>
    </submittedName>
</protein>
<gene>
    <name evidence="1" type="ORF">BDN72DRAFT_899110</name>
</gene>
<accession>A0ACD3AP59</accession>
<reference evidence="1 2" key="1">
    <citation type="journal article" date="2019" name="Nat. Ecol. Evol.">
        <title>Megaphylogeny resolves global patterns of mushroom evolution.</title>
        <authorList>
            <person name="Varga T."/>
            <person name="Krizsan K."/>
            <person name="Foldi C."/>
            <person name="Dima B."/>
            <person name="Sanchez-Garcia M."/>
            <person name="Sanchez-Ramirez S."/>
            <person name="Szollosi G.J."/>
            <person name="Szarkandi J.G."/>
            <person name="Papp V."/>
            <person name="Albert L."/>
            <person name="Andreopoulos W."/>
            <person name="Angelini C."/>
            <person name="Antonin V."/>
            <person name="Barry K.W."/>
            <person name="Bougher N.L."/>
            <person name="Buchanan P."/>
            <person name="Buyck B."/>
            <person name="Bense V."/>
            <person name="Catcheside P."/>
            <person name="Chovatia M."/>
            <person name="Cooper J."/>
            <person name="Damon W."/>
            <person name="Desjardin D."/>
            <person name="Finy P."/>
            <person name="Geml J."/>
            <person name="Haridas S."/>
            <person name="Hughes K."/>
            <person name="Justo A."/>
            <person name="Karasinski D."/>
            <person name="Kautmanova I."/>
            <person name="Kiss B."/>
            <person name="Kocsube S."/>
            <person name="Kotiranta H."/>
            <person name="LaButti K.M."/>
            <person name="Lechner B.E."/>
            <person name="Liimatainen K."/>
            <person name="Lipzen A."/>
            <person name="Lukacs Z."/>
            <person name="Mihaltcheva S."/>
            <person name="Morgado L.N."/>
            <person name="Niskanen T."/>
            <person name="Noordeloos M.E."/>
            <person name="Ohm R.A."/>
            <person name="Ortiz-Santana B."/>
            <person name="Ovrebo C."/>
            <person name="Racz N."/>
            <person name="Riley R."/>
            <person name="Savchenko A."/>
            <person name="Shiryaev A."/>
            <person name="Soop K."/>
            <person name="Spirin V."/>
            <person name="Szebenyi C."/>
            <person name="Tomsovsky M."/>
            <person name="Tulloss R.E."/>
            <person name="Uehling J."/>
            <person name="Grigoriev I.V."/>
            <person name="Vagvolgyi C."/>
            <person name="Papp T."/>
            <person name="Martin F.M."/>
            <person name="Miettinen O."/>
            <person name="Hibbett D.S."/>
            <person name="Nagy L.G."/>
        </authorList>
    </citation>
    <scope>NUCLEOTIDE SEQUENCE [LARGE SCALE GENOMIC DNA]</scope>
    <source>
        <strain evidence="1 2">NL-1719</strain>
    </source>
</reference>
<name>A0ACD3AP59_9AGAR</name>
<evidence type="ECO:0000313" key="2">
    <source>
        <dbReference type="Proteomes" id="UP000308600"/>
    </source>
</evidence>
<evidence type="ECO:0000313" key="1">
    <source>
        <dbReference type="EMBL" id="TFK67292.1"/>
    </source>
</evidence>
<dbReference type="Proteomes" id="UP000308600">
    <property type="component" value="Unassembled WGS sequence"/>
</dbReference>
<keyword evidence="2" id="KW-1185">Reference proteome</keyword>